<evidence type="ECO:0000256" key="2">
    <source>
        <dbReference type="PROSITE-ProRule" id="PRU00176"/>
    </source>
</evidence>
<dbReference type="InterPro" id="IPR032710">
    <property type="entry name" value="NTF2-like_dom_sf"/>
</dbReference>
<keyword evidence="7" id="KW-1185">Reference proteome</keyword>
<dbReference type="InterPro" id="IPR000504">
    <property type="entry name" value="RRM_dom"/>
</dbReference>
<dbReference type="Gene3D" id="3.10.450.50">
    <property type="match status" value="1"/>
</dbReference>
<feature type="domain" description="NTF2" evidence="5">
    <location>
        <begin position="32"/>
        <end position="182"/>
    </location>
</feature>
<dbReference type="Pfam" id="PF02136">
    <property type="entry name" value="NTF2"/>
    <property type="match status" value="1"/>
</dbReference>
<protein>
    <recommendedName>
        <fullName evidence="8">NTF2 domain-containing protein</fullName>
    </recommendedName>
</protein>
<dbReference type="SUPFAM" id="SSF54928">
    <property type="entry name" value="RNA-binding domain, RBD"/>
    <property type="match status" value="1"/>
</dbReference>
<dbReference type="Proteomes" id="UP001054902">
    <property type="component" value="Unassembled WGS sequence"/>
</dbReference>
<dbReference type="PANTHER" id="PTHR10693">
    <property type="entry name" value="RAS GTPASE-ACTIVATING PROTEIN-BINDING PROTEIN"/>
    <property type="match status" value="1"/>
</dbReference>
<dbReference type="GO" id="GO:0003729">
    <property type="term" value="F:mRNA binding"/>
    <property type="evidence" value="ECO:0007669"/>
    <property type="project" value="TreeGrafter"/>
</dbReference>
<dbReference type="InterPro" id="IPR012677">
    <property type="entry name" value="Nucleotide-bd_a/b_plait_sf"/>
</dbReference>
<feature type="compositionally biased region" description="Basic and acidic residues" evidence="3">
    <location>
        <begin position="253"/>
        <end position="267"/>
    </location>
</feature>
<evidence type="ECO:0000256" key="3">
    <source>
        <dbReference type="SAM" id="MobiDB-lite"/>
    </source>
</evidence>
<evidence type="ECO:0008006" key="8">
    <source>
        <dbReference type="Google" id="ProtNLM"/>
    </source>
</evidence>
<feature type="compositionally biased region" description="Gly residues" evidence="3">
    <location>
        <begin position="517"/>
        <end position="527"/>
    </location>
</feature>
<feature type="region of interest" description="Disordered" evidence="3">
    <location>
        <begin position="1"/>
        <end position="25"/>
    </location>
</feature>
<feature type="compositionally biased region" description="Acidic residues" evidence="3">
    <location>
        <begin position="211"/>
        <end position="235"/>
    </location>
</feature>
<dbReference type="InterPro" id="IPR002075">
    <property type="entry name" value="NTF2_dom"/>
</dbReference>
<dbReference type="CDD" id="cd00780">
    <property type="entry name" value="NTF2"/>
    <property type="match status" value="1"/>
</dbReference>
<evidence type="ECO:0000313" key="7">
    <source>
        <dbReference type="Proteomes" id="UP001054902"/>
    </source>
</evidence>
<feature type="domain" description="RRM" evidence="4">
    <location>
        <begin position="419"/>
        <end position="516"/>
    </location>
</feature>
<dbReference type="PANTHER" id="PTHR10693:SF20">
    <property type="entry name" value="AT27578P"/>
    <property type="match status" value="1"/>
</dbReference>
<dbReference type="GO" id="GO:1990904">
    <property type="term" value="C:ribonucleoprotein complex"/>
    <property type="evidence" value="ECO:0007669"/>
    <property type="project" value="TreeGrafter"/>
</dbReference>
<dbReference type="EMBL" id="BLLK01000032">
    <property type="protein sequence ID" value="GFH49099.1"/>
    <property type="molecule type" value="Genomic_DNA"/>
</dbReference>
<comment type="caution">
    <text evidence="6">The sequence shown here is derived from an EMBL/GenBank/DDBJ whole genome shotgun (WGS) entry which is preliminary data.</text>
</comment>
<feature type="compositionally biased region" description="Low complexity" evidence="3">
    <location>
        <begin position="331"/>
        <end position="342"/>
    </location>
</feature>
<feature type="compositionally biased region" description="Basic and acidic residues" evidence="3">
    <location>
        <begin position="367"/>
        <end position="391"/>
    </location>
</feature>
<feature type="compositionally biased region" description="Low complexity" evidence="3">
    <location>
        <begin position="392"/>
        <end position="408"/>
    </location>
</feature>
<dbReference type="PROSITE" id="PS50102">
    <property type="entry name" value="RRM"/>
    <property type="match status" value="1"/>
</dbReference>
<dbReference type="CDD" id="cd00590">
    <property type="entry name" value="RRM_SF"/>
    <property type="match status" value="1"/>
</dbReference>
<dbReference type="InterPro" id="IPR018222">
    <property type="entry name" value="Nuclear_transport_factor_2_euk"/>
</dbReference>
<feature type="compositionally biased region" description="Acidic residues" evidence="3">
    <location>
        <begin position="193"/>
        <end position="202"/>
    </location>
</feature>
<dbReference type="Pfam" id="PF00076">
    <property type="entry name" value="RRM_1"/>
    <property type="match status" value="1"/>
</dbReference>
<feature type="compositionally biased region" description="Low complexity" evidence="3">
    <location>
        <begin position="1"/>
        <end position="18"/>
    </location>
</feature>
<feature type="compositionally biased region" description="Basic residues" evidence="3">
    <location>
        <begin position="316"/>
        <end position="330"/>
    </location>
</feature>
<organism evidence="6 7">
    <name type="scientific">Chaetoceros tenuissimus</name>
    <dbReference type="NCBI Taxonomy" id="426638"/>
    <lineage>
        <taxon>Eukaryota</taxon>
        <taxon>Sar</taxon>
        <taxon>Stramenopiles</taxon>
        <taxon>Ochrophyta</taxon>
        <taxon>Bacillariophyta</taxon>
        <taxon>Coscinodiscophyceae</taxon>
        <taxon>Chaetocerotophycidae</taxon>
        <taxon>Chaetocerotales</taxon>
        <taxon>Chaetocerotaceae</taxon>
        <taxon>Chaetoceros</taxon>
    </lineage>
</organism>
<accession>A0AAD3H405</accession>
<name>A0AAD3H405_9STRA</name>
<dbReference type="GO" id="GO:0005829">
    <property type="term" value="C:cytosol"/>
    <property type="evidence" value="ECO:0007669"/>
    <property type="project" value="TreeGrafter"/>
</dbReference>
<evidence type="ECO:0000259" key="4">
    <source>
        <dbReference type="PROSITE" id="PS50102"/>
    </source>
</evidence>
<dbReference type="AlphaFoldDB" id="A0AAD3H405"/>
<feature type="region of interest" description="Disordered" evidence="3">
    <location>
        <begin position="193"/>
        <end position="420"/>
    </location>
</feature>
<gene>
    <name evidence="6" type="ORF">CTEN210_05575</name>
</gene>
<proteinExistence type="predicted"/>
<evidence type="ECO:0000313" key="6">
    <source>
        <dbReference type="EMBL" id="GFH49099.1"/>
    </source>
</evidence>
<dbReference type="PROSITE" id="PS50177">
    <property type="entry name" value="NTF2_DOMAIN"/>
    <property type="match status" value="1"/>
</dbReference>
<feature type="compositionally biased region" description="Basic and acidic residues" evidence="3">
    <location>
        <begin position="276"/>
        <end position="315"/>
    </location>
</feature>
<sequence length="535" mass="57608">MTDAAKNASAPAAEAGSTTPPPTAAAPSPLVIGRAFIKQYYQVLSSNPTQITRFYKNNSLISHSLVPSEPATTQTLSDVIAAHESNTGSTFAWCKPKKDEEGNEIGKLCLDFSRGAIDAQETINGGILLVVTGHIRLPKDDAEKTDDGDDDMKRFVHAFFLNNGAPAGKKRQFYVANDVLRFLDEGVHDHVDDEDAAVEDADAEVKKEESTEADETEATAETADGEEKTEEEASAEVESAEKVEEKTDEVEEEAKTSEEKSEQKDGDATTTEEEKEAAPVEEAKKEKETTATEETSKQKPVDEKKDKKSDGASEKKSRKNKSRGRARKSRSSSPNDNNNKNAGGKGKKAGVPGSWASLVAGGPSAAESKEEKKSAPQDNSSKKQSTEKQKSQEQSSSDQQDAPPQKQALSKKAQRTAEATILIKNIPDRTKEDAIKAMFEPYAAKLQKKILGTTLLANRGFCFVDFDSKDVVDEIIKEVEAEKANKKDGDASASKFSIQGKPLEVGRKVSSDKSSGNAGGRGGGFKNRGGRSGKK</sequence>
<evidence type="ECO:0000259" key="5">
    <source>
        <dbReference type="PROSITE" id="PS50177"/>
    </source>
</evidence>
<keyword evidence="1 2" id="KW-0694">RNA-binding</keyword>
<dbReference type="SUPFAM" id="SSF54427">
    <property type="entry name" value="NTF2-like"/>
    <property type="match status" value="1"/>
</dbReference>
<evidence type="ECO:0000256" key="1">
    <source>
        <dbReference type="ARBA" id="ARBA00022884"/>
    </source>
</evidence>
<reference evidence="6 7" key="1">
    <citation type="journal article" date="2021" name="Sci. Rep.">
        <title>The genome of the diatom Chaetoceros tenuissimus carries an ancient integrated fragment of an extant virus.</title>
        <authorList>
            <person name="Hongo Y."/>
            <person name="Kimura K."/>
            <person name="Takaki Y."/>
            <person name="Yoshida Y."/>
            <person name="Baba S."/>
            <person name="Kobayashi G."/>
            <person name="Nagasaki K."/>
            <person name="Hano T."/>
            <person name="Tomaru Y."/>
        </authorList>
    </citation>
    <scope>NUCLEOTIDE SEQUENCE [LARGE SCALE GENOMIC DNA]</scope>
    <source>
        <strain evidence="6 7">NIES-3715</strain>
    </source>
</reference>
<feature type="region of interest" description="Disordered" evidence="3">
    <location>
        <begin position="482"/>
        <end position="535"/>
    </location>
</feature>
<dbReference type="InterPro" id="IPR039539">
    <property type="entry name" value="Ras_GTPase_bind_prot"/>
</dbReference>
<dbReference type="InterPro" id="IPR035979">
    <property type="entry name" value="RBD_domain_sf"/>
</dbReference>
<dbReference type="Gene3D" id="3.30.70.330">
    <property type="match status" value="1"/>
</dbReference>